<dbReference type="Pfam" id="PF02826">
    <property type="entry name" value="2-Hacid_dh_C"/>
    <property type="match status" value="1"/>
</dbReference>
<evidence type="ECO:0000313" key="5">
    <source>
        <dbReference type="Proteomes" id="UP000235916"/>
    </source>
</evidence>
<keyword evidence="1" id="KW-0560">Oxidoreductase</keyword>
<proteinExistence type="predicted"/>
<dbReference type="GO" id="GO:0051287">
    <property type="term" value="F:NAD binding"/>
    <property type="evidence" value="ECO:0007669"/>
    <property type="project" value="InterPro"/>
</dbReference>
<gene>
    <name evidence="4" type="ORF">C1O66_13965</name>
</gene>
<reference evidence="4 5" key="1">
    <citation type="submission" date="2018-01" db="EMBL/GenBank/DDBJ databases">
        <title>Draft genome sequence of Paucibacter aquatile CR182 isolated from freshwater of the Nakdong River.</title>
        <authorList>
            <person name="Choi A."/>
            <person name="Chung E.J."/>
        </authorList>
    </citation>
    <scope>NUCLEOTIDE SEQUENCE [LARGE SCALE GENOMIC DNA]</scope>
    <source>
        <strain evidence="4 5">CR182</strain>
    </source>
</reference>
<evidence type="ECO:0000313" key="4">
    <source>
        <dbReference type="EMBL" id="PND38519.1"/>
    </source>
</evidence>
<comment type="caution">
    <text evidence="4">The sequence shown here is derived from an EMBL/GenBank/DDBJ whole genome shotgun (WGS) entry which is preliminary data.</text>
</comment>
<dbReference type="SUPFAM" id="SSF51735">
    <property type="entry name" value="NAD(P)-binding Rossmann-fold domains"/>
    <property type="match status" value="1"/>
</dbReference>
<dbReference type="PROSITE" id="PS00671">
    <property type="entry name" value="D_2_HYDROXYACID_DH_3"/>
    <property type="match status" value="1"/>
</dbReference>
<dbReference type="Proteomes" id="UP000235916">
    <property type="component" value="Unassembled WGS sequence"/>
</dbReference>
<dbReference type="RefSeq" id="WP_102768437.1">
    <property type="nucleotide sequence ID" value="NZ_POSP01000003.1"/>
</dbReference>
<keyword evidence="4" id="KW-0670">Pyruvate</keyword>
<name>A0A2N8KYJ1_9BURK</name>
<keyword evidence="2" id="KW-0520">NAD</keyword>
<dbReference type="PANTHER" id="PTHR43333">
    <property type="entry name" value="2-HACID_DH_C DOMAIN-CONTAINING PROTEIN"/>
    <property type="match status" value="1"/>
</dbReference>
<evidence type="ECO:0000259" key="3">
    <source>
        <dbReference type="Pfam" id="PF02826"/>
    </source>
</evidence>
<keyword evidence="5" id="KW-1185">Reference proteome</keyword>
<sequence>MTVLLSGRWSAAEGERWAQLLREAMPEEQWLLHPPRNAAEAAAVEVAVVANPEPGALSGLPNLRLIQSLWAGVDRLLQDPSLPPGVPLARMVDPAMNEAMVHTALWAVLSLHRRFFELQVQQRQALWQAPPQLRAAECTVLVLGLGELGGRTAQTLAGLGYAVHGWSRRPRELAGVQIWQGEASLAQALAAADIVINLLPLTPQTRGFFSAERLAQMRPGACLVNLARGAHVDEAALGAALDRRHLRHAVLDVFQQEPLPPDHPFWPHPQVTVLPHCAAQTDPRTAVPQVRVNLAALRAGQALAHLVDRGQGY</sequence>
<feature type="domain" description="D-isomer specific 2-hydroxyacid dehydrogenase NAD-binding" evidence="3">
    <location>
        <begin position="106"/>
        <end position="278"/>
    </location>
</feature>
<dbReference type="InterPro" id="IPR036291">
    <property type="entry name" value="NAD(P)-bd_dom_sf"/>
</dbReference>
<organism evidence="4 5">
    <name type="scientific">Kinneretia aquatilis</name>
    <dbReference type="NCBI Taxonomy" id="2070761"/>
    <lineage>
        <taxon>Bacteria</taxon>
        <taxon>Pseudomonadati</taxon>
        <taxon>Pseudomonadota</taxon>
        <taxon>Betaproteobacteria</taxon>
        <taxon>Burkholderiales</taxon>
        <taxon>Sphaerotilaceae</taxon>
        <taxon>Roseateles</taxon>
    </lineage>
</organism>
<evidence type="ECO:0000256" key="1">
    <source>
        <dbReference type="ARBA" id="ARBA00023002"/>
    </source>
</evidence>
<dbReference type="CDD" id="cd12164">
    <property type="entry name" value="GDH_like_2"/>
    <property type="match status" value="1"/>
</dbReference>
<dbReference type="InterPro" id="IPR029753">
    <property type="entry name" value="D-isomer_DH_CS"/>
</dbReference>
<evidence type="ECO:0000256" key="2">
    <source>
        <dbReference type="ARBA" id="ARBA00023027"/>
    </source>
</evidence>
<dbReference type="GO" id="GO:0016616">
    <property type="term" value="F:oxidoreductase activity, acting on the CH-OH group of donors, NAD or NADP as acceptor"/>
    <property type="evidence" value="ECO:0007669"/>
    <property type="project" value="UniProtKB-ARBA"/>
</dbReference>
<accession>A0A2N8KYJ1</accession>
<dbReference type="Gene3D" id="3.40.50.720">
    <property type="entry name" value="NAD(P)-binding Rossmann-like Domain"/>
    <property type="match status" value="2"/>
</dbReference>
<dbReference type="PANTHER" id="PTHR43333:SF1">
    <property type="entry name" value="D-ISOMER SPECIFIC 2-HYDROXYACID DEHYDROGENASE NAD-BINDING DOMAIN-CONTAINING PROTEIN"/>
    <property type="match status" value="1"/>
</dbReference>
<protein>
    <submittedName>
        <fullName evidence="4">Glyoxylate/hydroxypyruvate reductase A</fullName>
    </submittedName>
</protein>
<dbReference type="InterPro" id="IPR006140">
    <property type="entry name" value="D-isomer_DH_NAD-bd"/>
</dbReference>
<dbReference type="EMBL" id="POSP01000003">
    <property type="protein sequence ID" value="PND38519.1"/>
    <property type="molecule type" value="Genomic_DNA"/>
</dbReference>
<dbReference type="OrthoDB" id="9787219at2"/>
<dbReference type="AlphaFoldDB" id="A0A2N8KYJ1"/>